<dbReference type="EMBL" id="CP097510">
    <property type="protein sequence ID" value="URE40504.1"/>
    <property type="molecule type" value="Genomic_DNA"/>
</dbReference>
<feature type="region of interest" description="Disordered" evidence="1">
    <location>
        <begin position="63"/>
        <end position="87"/>
    </location>
</feature>
<dbReference type="AlphaFoldDB" id="A0A9E7L7G3"/>
<keyword evidence="3" id="KW-1185">Reference proteome</keyword>
<organism evidence="2 3">
    <name type="scientific">Musa troglodytarum</name>
    <name type="common">fe'i banana</name>
    <dbReference type="NCBI Taxonomy" id="320322"/>
    <lineage>
        <taxon>Eukaryota</taxon>
        <taxon>Viridiplantae</taxon>
        <taxon>Streptophyta</taxon>
        <taxon>Embryophyta</taxon>
        <taxon>Tracheophyta</taxon>
        <taxon>Spermatophyta</taxon>
        <taxon>Magnoliopsida</taxon>
        <taxon>Liliopsida</taxon>
        <taxon>Zingiberales</taxon>
        <taxon>Musaceae</taxon>
        <taxon>Musa</taxon>
    </lineage>
</organism>
<feature type="region of interest" description="Disordered" evidence="1">
    <location>
        <begin position="141"/>
        <end position="162"/>
    </location>
</feature>
<feature type="compositionally biased region" description="Basic and acidic residues" evidence="1">
    <location>
        <begin position="146"/>
        <end position="155"/>
    </location>
</feature>
<reference evidence="2" key="1">
    <citation type="submission" date="2022-05" db="EMBL/GenBank/DDBJ databases">
        <title>The Musa troglodytarum L. genome provides insights into the mechanism of non-climacteric behaviour and enrichment of carotenoids.</title>
        <authorList>
            <person name="Wang J."/>
        </authorList>
    </citation>
    <scope>NUCLEOTIDE SEQUENCE</scope>
    <source>
        <tissue evidence="2">Leaf</tissue>
    </source>
</reference>
<name>A0A9E7L7G3_9LILI</name>
<evidence type="ECO:0000256" key="1">
    <source>
        <dbReference type="SAM" id="MobiDB-lite"/>
    </source>
</evidence>
<proteinExistence type="predicted"/>
<protein>
    <submittedName>
        <fullName evidence="2">Uncharacterized protein</fullName>
    </submittedName>
</protein>
<feature type="region of interest" description="Disordered" evidence="1">
    <location>
        <begin position="24"/>
        <end position="46"/>
    </location>
</feature>
<evidence type="ECO:0000313" key="3">
    <source>
        <dbReference type="Proteomes" id="UP001055439"/>
    </source>
</evidence>
<dbReference type="Proteomes" id="UP001055439">
    <property type="component" value="Chromosome 8"/>
</dbReference>
<evidence type="ECO:0000313" key="2">
    <source>
        <dbReference type="EMBL" id="URE40504.1"/>
    </source>
</evidence>
<accession>A0A9E7L7G3</accession>
<gene>
    <name evidence="2" type="ORF">MUK42_33891</name>
</gene>
<sequence>MCGPNQMPPWRVFAGWKRIDRGPLGWRNRPRGARKATGRESIDSGGRVRRRLPETMHHAFVGRPASAEVSATPSRTRLRGTDGRSFQEEKEVVHVDGTKTLAYPWIEREERAKGDGRDGSTYPMAPSLLNTSWRARLSVSVSLSGERVESGEHESVGVGKKR</sequence>